<dbReference type="AlphaFoldDB" id="A0A4Q7S2W6"/>
<evidence type="ECO:0000313" key="2">
    <source>
        <dbReference type="EMBL" id="RZT39520.1"/>
    </source>
</evidence>
<dbReference type="RefSeq" id="WP_157994688.1">
    <property type="nucleotide sequence ID" value="NZ_SGXM01000002.1"/>
</dbReference>
<keyword evidence="1" id="KW-0732">Signal</keyword>
<name>A0A4Q7S2W6_9BURK</name>
<dbReference type="EMBL" id="SGXM01000002">
    <property type="protein sequence ID" value="RZT39520.1"/>
    <property type="molecule type" value="Genomic_DNA"/>
</dbReference>
<keyword evidence="3" id="KW-1185">Reference proteome</keyword>
<sequence length="85" mass="8699">MIAKHIVPVVVACGLAAVSALASGMADAAEAHVHQHGHPTYNIDRPRDPFTDGARYLVTPADEGHFVLVGHDLTGVSAPPGGVPA</sequence>
<accession>A0A4Q7S2W6</accession>
<feature type="signal peptide" evidence="1">
    <location>
        <begin position="1"/>
        <end position="28"/>
    </location>
</feature>
<feature type="chain" id="PRO_5020894288" evidence="1">
    <location>
        <begin position="29"/>
        <end position="85"/>
    </location>
</feature>
<organism evidence="2 3">
    <name type="scientific">Cupriavidus agavae</name>
    <dbReference type="NCBI Taxonomy" id="1001822"/>
    <lineage>
        <taxon>Bacteria</taxon>
        <taxon>Pseudomonadati</taxon>
        <taxon>Pseudomonadota</taxon>
        <taxon>Betaproteobacteria</taxon>
        <taxon>Burkholderiales</taxon>
        <taxon>Burkholderiaceae</taxon>
        <taxon>Cupriavidus</taxon>
    </lineage>
</organism>
<gene>
    <name evidence="2" type="ORF">EV147_2715</name>
</gene>
<evidence type="ECO:0000313" key="3">
    <source>
        <dbReference type="Proteomes" id="UP000291078"/>
    </source>
</evidence>
<protein>
    <submittedName>
        <fullName evidence="2">Uncharacterized protein</fullName>
    </submittedName>
</protein>
<evidence type="ECO:0000256" key="1">
    <source>
        <dbReference type="SAM" id="SignalP"/>
    </source>
</evidence>
<comment type="caution">
    <text evidence="2">The sequence shown here is derived from an EMBL/GenBank/DDBJ whole genome shotgun (WGS) entry which is preliminary data.</text>
</comment>
<dbReference type="Proteomes" id="UP000291078">
    <property type="component" value="Unassembled WGS sequence"/>
</dbReference>
<proteinExistence type="predicted"/>
<dbReference type="OrthoDB" id="8966730at2"/>
<reference evidence="2 3" key="1">
    <citation type="journal article" date="2015" name="Stand. Genomic Sci.">
        <title>Genomic Encyclopedia of Bacterial and Archaeal Type Strains, Phase III: the genomes of soil and plant-associated and newly described type strains.</title>
        <authorList>
            <person name="Whitman W.B."/>
            <person name="Woyke T."/>
            <person name="Klenk H.P."/>
            <person name="Zhou Y."/>
            <person name="Lilburn T.G."/>
            <person name="Beck B.J."/>
            <person name="De Vos P."/>
            <person name="Vandamme P."/>
            <person name="Eisen J.A."/>
            <person name="Garrity G."/>
            <person name="Hugenholtz P."/>
            <person name="Kyrpides N.C."/>
        </authorList>
    </citation>
    <scope>NUCLEOTIDE SEQUENCE [LARGE SCALE GENOMIC DNA]</scope>
    <source>
        <strain evidence="2 3">ASC-9842</strain>
    </source>
</reference>